<keyword evidence="1" id="KW-0812">Transmembrane</keyword>
<keyword evidence="3" id="KW-1185">Reference proteome</keyword>
<reference evidence="3" key="1">
    <citation type="submission" date="2019-05" db="EMBL/GenBank/DDBJ databases">
        <title>Flavobacterium profundi sp. nov., isolated from a deep-sea seamount.</title>
        <authorList>
            <person name="Zhang D.-C."/>
        </authorList>
    </citation>
    <scope>NUCLEOTIDE SEQUENCE [LARGE SCALE GENOMIC DNA]</scope>
    <source>
        <strain evidence="3">TP390</strain>
    </source>
</reference>
<evidence type="ECO:0000313" key="2">
    <source>
        <dbReference type="EMBL" id="MVO11059.1"/>
    </source>
</evidence>
<name>A0A6I4IVQ9_9FLAO</name>
<keyword evidence="1" id="KW-1133">Transmembrane helix</keyword>
<dbReference type="AlphaFoldDB" id="A0A6I4IVQ9"/>
<dbReference type="OrthoDB" id="1098521at2"/>
<sequence>MELKAVEIALEKYLEGTSSILEEKQLKAYFSSNEIASHLVQYKPLFSYFEHQKSEQFTKALPLQTQKQSYVKWIGVAAAVAVLLGTMHYFYSEETTTDLGTYSDPEEAFVETQKALEMLSQEVNQGVESVAILKEYDKTTKTIFK</sequence>
<gene>
    <name evidence="2" type="ORF">GOQ30_17945</name>
</gene>
<proteinExistence type="predicted"/>
<dbReference type="EMBL" id="WQLW01000020">
    <property type="protein sequence ID" value="MVO11059.1"/>
    <property type="molecule type" value="Genomic_DNA"/>
</dbReference>
<evidence type="ECO:0000313" key="3">
    <source>
        <dbReference type="Proteomes" id="UP000431264"/>
    </source>
</evidence>
<dbReference type="RefSeq" id="WP_140999489.1">
    <property type="nucleotide sequence ID" value="NZ_VDCZ01000020.1"/>
</dbReference>
<accession>A0A6I4IVQ9</accession>
<comment type="caution">
    <text evidence="2">The sequence shown here is derived from an EMBL/GenBank/DDBJ whole genome shotgun (WGS) entry which is preliminary data.</text>
</comment>
<evidence type="ECO:0000256" key="1">
    <source>
        <dbReference type="SAM" id="Phobius"/>
    </source>
</evidence>
<feature type="transmembrane region" description="Helical" evidence="1">
    <location>
        <begin position="70"/>
        <end position="91"/>
    </location>
</feature>
<dbReference type="Proteomes" id="UP000431264">
    <property type="component" value="Unassembled WGS sequence"/>
</dbReference>
<organism evidence="2 3">
    <name type="scientific">Flavobacterium profundi</name>
    <dbReference type="NCBI Taxonomy" id="1774945"/>
    <lineage>
        <taxon>Bacteria</taxon>
        <taxon>Pseudomonadati</taxon>
        <taxon>Bacteroidota</taxon>
        <taxon>Flavobacteriia</taxon>
        <taxon>Flavobacteriales</taxon>
        <taxon>Flavobacteriaceae</taxon>
        <taxon>Flavobacterium</taxon>
    </lineage>
</organism>
<keyword evidence="1" id="KW-0472">Membrane</keyword>
<protein>
    <submittedName>
        <fullName evidence="2">Uncharacterized protein</fullName>
    </submittedName>
</protein>